<dbReference type="OrthoDB" id="9815712at2"/>
<dbReference type="Pfam" id="PF00005">
    <property type="entry name" value="ABC_tran"/>
    <property type="match status" value="1"/>
</dbReference>
<evidence type="ECO:0000256" key="2">
    <source>
        <dbReference type="ARBA" id="ARBA00005417"/>
    </source>
</evidence>
<dbReference type="GO" id="GO:0005886">
    <property type="term" value="C:plasma membrane"/>
    <property type="evidence" value="ECO:0007669"/>
    <property type="project" value="UniProtKB-SubCell"/>
</dbReference>
<dbReference type="Gene3D" id="3.40.50.300">
    <property type="entry name" value="P-loop containing nucleotide triphosphate hydrolases"/>
    <property type="match status" value="1"/>
</dbReference>
<feature type="domain" description="ABC transporter" evidence="8">
    <location>
        <begin position="13"/>
        <end position="261"/>
    </location>
</feature>
<dbReference type="PANTHER" id="PTHR43297">
    <property type="entry name" value="OLIGOPEPTIDE TRANSPORT ATP-BINDING PROTEIN APPD"/>
    <property type="match status" value="1"/>
</dbReference>
<accession>A0A2W4CIZ1</accession>
<protein>
    <submittedName>
        <fullName evidence="9">ABC transporter ATP-binding protein</fullName>
    </submittedName>
</protein>
<evidence type="ECO:0000313" key="9">
    <source>
        <dbReference type="EMBL" id="PZM12997.1"/>
    </source>
</evidence>
<dbReference type="InterPro" id="IPR003593">
    <property type="entry name" value="AAA+_ATPase"/>
</dbReference>
<evidence type="ECO:0000256" key="4">
    <source>
        <dbReference type="ARBA" id="ARBA00022475"/>
    </source>
</evidence>
<dbReference type="GO" id="GO:0055085">
    <property type="term" value="P:transmembrane transport"/>
    <property type="evidence" value="ECO:0007669"/>
    <property type="project" value="UniProtKB-ARBA"/>
</dbReference>
<evidence type="ECO:0000259" key="8">
    <source>
        <dbReference type="PROSITE" id="PS50893"/>
    </source>
</evidence>
<keyword evidence="10" id="KW-1185">Reference proteome</keyword>
<dbReference type="InterPro" id="IPR050388">
    <property type="entry name" value="ABC_Ni/Peptide_Import"/>
</dbReference>
<comment type="subcellular location">
    <subcellularLocation>
        <location evidence="1">Cell inner membrane</location>
        <topology evidence="1">Peripheral membrane protein</topology>
    </subcellularLocation>
</comment>
<reference evidence="9 10" key="1">
    <citation type="journal article" date="2018" name="Sci. Rep.">
        <title>Rhizobium tumorigenes sp. nov., a novel plant tumorigenic bacterium isolated from cane gall tumors on thornless blackberry.</title>
        <authorList>
            <person name="Kuzmanovi N."/>
            <person name="Smalla K."/>
            <person name="Gronow S."/>
            <person name="PuBawska J."/>
        </authorList>
    </citation>
    <scope>NUCLEOTIDE SEQUENCE [LARGE SCALE GENOMIC DNA]</scope>
    <source>
        <strain evidence="9 10">CCBAU 85046</strain>
    </source>
</reference>
<sequence>MRSAMHQESLFSVENLHVSFARNGASFDAVRGMSLRVEHGEVLGIVGESGSGKSVGMLSALGLQAKTARVRGSARFKGHELIGMPARELRKLRGSRIAMIFQDPLSSLNPMMTVGAQIAETILLHNNQMSKKAALDRVVELLSLVAIPQADRRIHQFPHEFSGGMRQRVIIAMAVANDPDLLIADEPTTALDVTVQAQIMDVLADLRRRLNLGLILVTHDLGVLAGHADRVAVVYSGEIVEHASVKDLFERPDHPYTRGLIASIPNMAEEKERLFSIDGAPPPLGKLPSGCSFHPRCPEAQAICKVEAPKNRSLDGRSAACHFAALTAGGAV</sequence>
<keyword evidence="4" id="KW-1003">Cell membrane</keyword>
<dbReference type="CDD" id="cd03257">
    <property type="entry name" value="ABC_NikE_OppD_transporters"/>
    <property type="match status" value="1"/>
</dbReference>
<organism evidence="9 10">
    <name type="scientific">Rhizobium tubonense</name>
    <dbReference type="NCBI Taxonomy" id="484088"/>
    <lineage>
        <taxon>Bacteria</taxon>
        <taxon>Pseudomonadati</taxon>
        <taxon>Pseudomonadota</taxon>
        <taxon>Alphaproteobacteria</taxon>
        <taxon>Hyphomicrobiales</taxon>
        <taxon>Rhizobiaceae</taxon>
        <taxon>Rhizobium/Agrobacterium group</taxon>
        <taxon>Rhizobium</taxon>
    </lineage>
</organism>
<dbReference type="Pfam" id="PF08352">
    <property type="entry name" value="oligo_HPY"/>
    <property type="match status" value="1"/>
</dbReference>
<comment type="caution">
    <text evidence="9">The sequence shown here is derived from an EMBL/GenBank/DDBJ whole genome shotgun (WGS) entry which is preliminary data.</text>
</comment>
<dbReference type="SUPFAM" id="SSF52540">
    <property type="entry name" value="P-loop containing nucleoside triphosphate hydrolases"/>
    <property type="match status" value="1"/>
</dbReference>
<dbReference type="GO" id="GO:0016887">
    <property type="term" value="F:ATP hydrolysis activity"/>
    <property type="evidence" value="ECO:0007669"/>
    <property type="project" value="InterPro"/>
</dbReference>
<dbReference type="GO" id="GO:0005524">
    <property type="term" value="F:ATP binding"/>
    <property type="evidence" value="ECO:0007669"/>
    <property type="project" value="UniProtKB-KW"/>
</dbReference>
<dbReference type="EMBL" id="PCDP01000036">
    <property type="protein sequence ID" value="PZM12997.1"/>
    <property type="molecule type" value="Genomic_DNA"/>
</dbReference>
<dbReference type="NCBIfam" id="TIGR01727">
    <property type="entry name" value="oligo_HPY"/>
    <property type="match status" value="1"/>
</dbReference>
<dbReference type="RefSeq" id="WP_111161193.1">
    <property type="nucleotide sequence ID" value="NZ_PCDP01000036.1"/>
</dbReference>
<comment type="similarity">
    <text evidence="2">Belongs to the ABC transporter superfamily.</text>
</comment>
<evidence type="ECO:0000256" key="3">
    <source>
        <dbReference type="ARBA" id="ARBA00022448"/>
    </source>
</evidence>
<evidence type="ECO:0000256" key="7">
    <source>
        <dbReference type="ARBA" id="ARBA00023136"/>
    </source>
</evidence>
<gene>
    <name evidence="9" type="ORF">CPY51_15865</name>
</gene>
<dbReference type="FunFam" id="3.40.50.300:FF:000016">
    <property type="entry name" value="Oligopeptide ABC transporter ATP-binding component"/>
    <property type="match status" value="1"/>
</dbReference>
<dbReference type="InterPro" id="IPR027417">
    <property type="entry name" value="P-loop_NTPase"/>
</dbReference>
<keyword evidence="7" id="KW-0472">Membrane</keyword>
<dbReference type="PANTHER" id="PTHR43297:SF2">
    <property type="entry name" value="DIPEPTIDE TRANSPORT ATP-BINDING PROTEIN DPPD"/>
    <property type="match status" value="1"/>
</dbReference>
<dbReference type="GO" id="GO:0015833">
    <property type="term" value="P:peptide transport"/>
    <property type="evidence" value="ECO:0007669"/>
    <property type="project" value="InterPro"/>
</dbReference>
<evidence type="ECO:0000256" key="5">
    <source>
        <dbReference type="ARBA" id="ARBA00022741"/>
    </source>
</evidence>
<dbReference type="PROSITE" id="PS00211">
    <property type="entry name" value="ABC_TRANSPORTER_1"/>
    <property type="match status" value="1"/>
</dbReference>
<dbReference type="InterPro" id="IPR003439">
    <property type="entry name" value="ABC_transporter-like_ATP-bd"/>
</dbReference>
<keyword evidence="5" id="KW-0547">Nucleotide-binding</keyword>
<evidence type="ECO:0000256" key="1">
    <source>
        <dbReference type="ARBA" id="ARBA00004417"/>
    </source>
</evidence>
<keyword evidence="6 9" id="KW-0067">ATP-binding</keyword>
<dbReference type="AlphaFoldDB" id="A0A2W4CIZ1"/>
<dbReference type="InterPro" id="IPR017871">
    <property type="entry name" value="ABC_transporter-like_CS"/>
</dbReference>
<dbReference type="SMART" id="SM00382">
    <property type="entry name" value="AAA"/>
    <property type="match status" value="1"/>
</dbReference>
<keyword evidence="3" id="KW-0813">Transport</keyword>
<evidence type="ECO:0000256" key="6">
    <source>
        <dbReference type="ARBA" id="ARBA00022840"/>
    </source>
</evidence>
<dbReference type="InterPro" id="IPR013563">
    <property type="entry name" value="Oligopep_ABC_C"/>
</dbReference>
<name>A0A2W4CIZ1_9HYPH</name>
<dbReference type="PROSITE" id="PS50893">
    <property type="entry name" value="ABC_TRANSPORTER_2"/>
    <property type="match status" value="1"/>
</dbReference>
<evidence type="ECO:0000313" key="10">
    <source>
        <dbReference type="Proteomes" id="UP000248925"/>
    </source>
</evidence>
<dbReference type="Proteomes" id="UP000248925">
    <property type="component" value="Unassembled WGS sequence"/>
</dbReference>
<proteinExistence type="inferred from homology"/>